<evidence type="ECO:0000256" key="8">
    <source>
        <dbReference type="ARBA" id="ARBA00022692"/>
    </source>
</evidence>
<keyword evidence="11" id="KW-0472">Membrane</keyword>
<dbReference type="GO" id="GO:0015031">
    <property type="term" value="P:protein transport"/>
    <property type="evidence" value="ECO:0007669"/>
    <property type="project" value="UniProtKB-KW"/>
</dbReference>
<dbReference type="Proteomes" id="UP000027590">
    <property type="component" value="Unassembled WGS sequence"/>
</dbReference>
<protein>
    <submittedName>
        <fullName evidence="13">Biopolymer transport protein ExbD/TolR</fullName>
    </submittedName>
</protein>
<evidence type="ECO:0000256" key="6">
    <source>
        <dbReference type="ARBA" id="ARBA00022475"/>
    </source>
</evidence>
<evidence type="ECO:0000256" key="2">
    <source>
        <dbReference type="ARBA" id="ARBA00004249"/>
    </source>
</evidence>
<dbReference type="PANTHER" id="PTHR30558:SF12">
    <property type="entry name" value="BIOPOLYMER TRANSPORT PROTEIN EXBD"/>
    <property type="match status" value="1"/>
</dbReference>
<keyword evidence="8 12" id="KW-0812">Transmembrane</keyword>
<comment type="similarity">
    <text evidence="3 12">Belongs to the ExbD/TolR family.</text>
</comment>
<evidence type="ECO:0000313" key="13">
    <source>
        <dbReference type="EMBL" id="CDG33224.1"/>
    </source>
</evidence>
<comment type="function">
    <text evidence="1">Involved in the TonB-dependent energy-dependent transport of various receptor-bound substrates.</text>
</comment>
<evidence type="ECO:0000256" key="7">
    <source>
        <dbReference type="ARBA" id="ARBA00022519"/>
    </source>
</evidence>
<dbReference type="GO" id="GO:0005886">
    <property type="term" value="C:plasma membrane"/>
    <property type="evidence" value="ECO:0007669"/>
    <property type="project" value="UniProtKB-SubCell"/>
</dbReference>
<evidence type="ECO:0000256" key="3">
    <source>
        <dbReference type="ARBA" id="ARBA00005811"/>
    </source>
</evidence>
<comment type="caution">
    <text evidence="13">The sequence shown here is derived from an EMBL/GenBank/DDBJ whole genome shotgun (WGS) entry which is preliminary data.</text>
</comment>
<dbReference type="GO" id="GO:0022857">
    <property type="term" value="F:transmembrane transporter activity"/>
    <property type="evidence" value="ECO:0007669"/>
    <property type="project" value="InterPro"/>
</dbReference>
<reference evidence="13 14" key="1">
    <citation type="journal article" date="2014" name="Genome Biol. Evol.">
        <title>Acetic acid bacteria genomes reveal functional traits for adaptation to life in insect guts.</title>
        <authorList>
            <person name="Chouaia B."/>
            <person name="Gaiarsa S."/>
            <person name="Crotti E."/>
            <person name="Comandatore F."/>
            <person name="Degli Esposti M."/>
            <person name="Ricci I."/>
            <person name="Alma A."/>
            <person name="Favia G."/>
            <person name="Bandi C."/>
            <person name="Daffonchio D."/>
        </authorList>
    </citation>
    <scope>NUCLEOTIDE SEQUENCE [LARGE SCALE GENOMIC DNA]</scope>
    <source>
        <strain evidence="14">AM169</strain>
    </source>
</reference>
<name>A0A7U7G516_9PROT</name>
<keyword evidence="6" id="KW-1003">Cell membrane</keyword>
<sequence length="183" mass="19778">MVFPAPALPGWGPFLPVLPGPVHRGMTPEADSFWRFLMAMNVGTGSTHEDEAIVDINTTPLIDVMLVLLIMLIITIPLQTHSVAIDLPQGDPPPSAIQPQVATIGISYDNTLSWNDTPITSEEDLQAHLNGAVHPVTGEQPEIHIRPDRLATYKTVAHVMADAQRLGVTKLGIVGLDQFVEGQ</sequence>
<gene>
    <name evidence="13" type="ORF">SACS_0486</name>
</gene>
<dbReference type="EMBL" id="CBLY010000003">
    <property type="protein sequence ID" value="CDG33224.1"/>
    <property type="molecule type" value="Genomic_DNA"/>
</dbReference>
<comment type="subunit">
    <text evidence="4">The accessory proteins ExbB and ExbD seem to form a complex with TonB.</text>
</comment>
<organism evidence="13 14">
    <name type="scientific">Parasaccharibacter apium</name>
    <dbReference type="NCBI Taxonomy" id="1510841"/>
    <lineage>
        <taxon>Bacteria</taxon>
        <taxon>Pseudomonadati</taxon>
        <taxon>Pseudomonadota</taxon>
        <taxon>Alphaproteobacteria</taxon>
        <taxon>Acetobacterales</taxon>
        <taxon>Acetobacteraceae</taxon>
        <taxon>Parasaccharibacter</taxon>
    </lineage>
</organism>
<evidence type="ECO:0000256" key="5">
    <source>
        <dbReference type="ARBA" id="ARBA00022448"/>
    </source>
</evidence>
<dbReference type="Pfam" id="PF02472">
    <property type="entry name" value="ExbD"/>
    <property type="match status" value="1"/>
</dbReference>
<evidence type="ECO:0000256" key="9">
    <source>
        <dbReference type="ARBA" id="ARBA00022927"/>
    </source>
</evidence>
<dbReference type="InterPro" id="IPR003400">
    <property type="entry name" value="ExbD"/>
</dbReference>
<keyword evidence="7" id="KW-0997">Cell inner membrane</keyword>
<keyword evidence="9 12" id="KW-0653">Protein transport</keyword>
<evidence type="ECO:0000256" key="10">
    <source>
        <dbReference type="ARBA" id="ARBA00022989"/>
    </source>
</evidence>
<evidence type="ECO:0000256" key="12">
    <source>
        <dbReference type="RuleBase" id="RU003879"/>
    </source>
</evidence>
<dbReference type="Gene3D" id="3.30.420.270">
    <property type="match status" value="1"/>
</dbReference>
<evidence type="ECO:0000256" key="4">
    <source>
        <dbReference type="ARBA" id="ARBA00011471"/>
    </source>
</evidence>
<evidence type="ECO:0000256" key="1">
    <source>
        <dbReference type="ARBA" id="ARBA00003540"/>
    </source>
</evidence>
<dbReference type="AlphaFoldDB" id="A0A7U7G516"/>
<keyword evidence="5 12" id="KW-0813">Transport</keyword>
<accession>A0A7U7G516</accession>
<evidence type="ECO:0000256" key="11">
    <source>
        <dbReference type="ARBA" id="ARBA00023136"/>
    </source>
</evidence>
<proteinExistence type="inferred from homology"/>
<evidence type="ECO:0000313" key="14">
    <source>
        <dbReference type="Proteomes" id="UP000027590"/>
    </source>
</evidence>
<reference evidence="13 14" key="2">
    <citation type="journal article" date="2014" name="PLoS ONE">
        <title>Evolution of mitochondria reconstructed from the energy metabolism of living bacteria.</title>
        <authorList>
            <person name="Degli Esposti M."/>
            <person name="Chouaia B."/>
            <person name="Comandatore F."/>
            <person name="Crotti E."/>
            <person name="Sassera D."/>
            <person name="Lievens P.M."/>
            <person name="Daffonchio D."/>
            <person name="Bandi C."/>
        </authorList>
    </citation>
    <scope>NUCLEOTIDE SEQUENCE [LARGE SCALE GENOMIC DNA]</scope>
    <source>
        <strain evidence="14">AM169</strain>
    </source>
</reference>
<dbReference type="PANTHER" id="PTHR30558">
    <property type="entry name" value="EXBD MEMBRANE COMPONENT OF PMF-DRIVEN MACROMOLECULE IMPORT SYSTEM"/>
    <property type="match status" value="1"/>
</dbReference>
<comment type="subcellular location">
    <subcellularLocation>
        <location evidence="2">Cell inner membrane</location>
        <topology evidence="2">Single-pass type II membrane protein</topology>
    </subcellularLocation>
    <subcellularLocation>
        <location evidence="12">Cell membrane</location>
        <topology evidence="12">Single-pass type II membrane protein</topology>
    </subcellularLocation>
</comment>
<keyword evidence="10" id="KW-1133">Transmembrane helix</keyword>